<evidence type="ECO:0000313" key="1">
    <source>
        <dbReference type="EMBL" id="GKV28084.1"/>
    </source>
</evidence>
<keyword evidence="2" id="KW-1185">Reference proteome</keyword>
<accession>A0AAV5KTR6</accession>
<dbReference type="Proteomes" id="UP001054252">
    <property type="component" value="Unassembled WGS sequence"/>
</dbReference>
<sequence length="205" mass="23007">MKRSQDNREATRHKENEPLDVVGVIKVITVQPSTTPTFMALAIKGSHESQPSTQAITFTKKDLDQMDVFPHDPLTIEIMVEDRNIYKGKAIKHVLVDIGSCRDVMRYEAFKNLGVSPQLIRPCNFPLVGFSEKSMPVTDKKCNDSTLKGLQVDESAVVMMWRLTRMTPAEMRKGSFGGTRLTSTWLRATSHPVLSNDDSTQQALQ</sequence>
<gene>
    <name evidence="1" type="ORF">SLEP1_g37178</name>
</gene>
<name>A0AAV5KTR6_9ROSI</name>
<dbReference type="AlphaFoldDB" id="A0AAV5KTR6"/>
<protein>
    <submittedName>
        <fullName evidence="1">Uncharacterized protein</fullName>
    </submittedName>
</protein>
<organism evidence="1 2">
    <name type="scientific">Rubroshorea leprosula</name>
    <dbReference type="NCBI Taxonomy" id="152421"/>
    <lineage>
        <taxon>Eukaryota</taxon>
        <taxon>Viridiplantae</taxon>
        <taxon>Streptophyta</taxon>
        <taxon>Embryophyta</taxon>
        <taxon>Tracheophyta</taxon>
        <taxon>Spermatophyta</taxon>
        <taxon>Magnoliopsida</taxon>
        <taxon>eudicotyledons</taxon>
        <taxon>Gunneridae</taxon>
        <taxon>Pentapetalae</taxon>
        <taxon>rosids</taxon>
        <taxon>malvids</taxon>
        <taxon>Malvales</taxon>
        <taxon>Dipterocarpaceae</taxon>
        <taxon>Rubroshorea</taxon>
    </lineage>
</organism>
<evidence type="ECO:0000313" key="2">
    <source>
        <dbReference type="Proteomes" id="UP001054252"/>
    </source>
</evidence>
<reference evidence="1 2" key="1">
    <citation type="journal article" date="2021" name="Commun. Biol.">
        <title>The genome of Shorea leprosula (Dipterocarpaceae) highlights the ecological relevance of drought in aseasonal tropical rainforests.</title>
        <authorList>
            <person name="Ng K.K.S."/>
            <person name="Kobayashi M.J."/>
            <person name="Fawcett J.A."/>
            <person name="Hatakeyama M."/>
            <person name="Paape T."/>
            <person name="Ng C.H."/>
            <person name="Ang C.C."/>
            <person name="Tnah L.H."/>
            <person name="Lee C.T."/>
            <person name="Nishiyama T."/>
            <person name="Sese J."/>
            <person name="O'Brien M.J."/>
            <person name="Copetti D."/>
            <person name="Mohd Noor M.I."/>
            <person name="Ong R.C."/>
            <person name="Putra M."/>
            <person name="Sireger I.Z."/>
            <person name="Indrioko S."/>
            <person name="Kosugi Y."/>
            <person name="Izuno A."/>
            <person name="Isagi Y."/>
            <person name="Lee S.L."/>
            <person name="Shimizu K.K."/>
        </authorList>
    </citation>
    <scope>NUCLEOTIDE SEQUENCE [LARGE SCALE GENOMIC DNA]</scope>
    <source>
        <strain evidence="1">214</strain>
    </source>
</reference>
<proteinExistence type="predicted"/>
<comment type="caution">
    <text evidence="1">The sequence shown here is derived from an EMBL/GenBank/DDBJ whole genome shotgun (WGS) entry which is preliminary data.</text>
</comment>
<dbReference type="EMBL" id="BPVZ01000078">
    <property type="protein sequence ID" value="GKV28084.1"/>
    <property type="molecule type" value="Genomic_DNA"/>
</dbReference>